<gene>
    <name evidence="2" type="ORF">AMURIS_02434</name>
</gene>
<evidence type="ECO:0000256" key="1">
    <source>
        <dbReference type="SAM" id="Phobius"/>
    </source>
</evidence>
<keyword evidence="3" id="KW-1185">Reference proteome</keyword>
<dbReference type="AlphaFoldDB" id="A0A2K4ZGV9"/>
<evidence type="ECO:0000313" key="3">
    <source>
        <dbReference type="Proteomes" id="UP000236311"/>
    </source>
</evidence>
<proteinExistence type="predicted"/>
<accession>A0A2K4ZGV9</accession>
<feature type="transmembrane region" description="Helical" evidence="1">
    <location>
        <begin position="31"/>
        <end position="48"/>
    </location>
</feature>
<keyword evidence="1" id="KW-1133">Transmembrane helix</keyword>
<reference evidence="2 3" key="1">
    <citation type="submission" date="2018-01" db="EMBL/GenBank/DDBJ databases">
        <authorList>
            <person name="Gaut B.S."/>
            <person name="Morton B.R."/>
            <person name="Clegg M.T."/>
            <person name="Duvall M.R."/>
        </authorList>
    </citation>
    <scope>NUCLEOTIDE SEQUENCE [LARGE SCALE GENOMIC DNA]</scope>
    <source>
        <strain evidence="2">GP69</strain>
    </source>
</reference>
<keyword evidence="1" id="KW-0472">Membrane</keyword>
<dbReference type="EMBL" id="OFSM01000011">
    <property type="protein sequence ID" value="SOY29713.1"/>
    <property type="molecule type" value="Genomic_DNA"/>
</dbReference>
<keyword evidence="1" id="KW-0812">Transmembrane</keyword>
<evidence type="ECO:0000313" key="2">
    <source>
        <dbReference type="EMBL" id="SOY29713.1"/>
    </source>
</evidence>
<organism evidence="2 3">
    <name type="scientific">Acetatifactor muris</name>
    <dbReference type="NCBI Taxonomy" id="879566"/>
    <lineage>
        <taxon>Bacteria</taxon>
        <taxon>Bacillati</taxon>
        <taxon>Bacillota</taxon>
        <taxon>Clostridia</taxon>
        <taxon>Lachnospirales</taxon>
        <taxon>Lachnospiraceae</taxon>
        <taxon>Acetatifactor</taxon>
    </lineage>
</organism>
<dbReference type="RefSeq" id="WP_172455090.1">
    <property type="nucleotide sequence ID" value="NZ_JANJZD010000010.1"/>
</dbReference>
<sequence>MTATKVVLIILVVVFGIGVVAEKNEKVAYRLLAGLAICIAGLVALQIFS</sequence>
<dbReference type="Proteomes" id="UP000236311">
    <property type="component" value="Unassembled WGS sequence"/>
</dbReference>
<protein>
    <submittedName>
        <fullName evidence="2">Uncharacterized protein</fullName>
    </submittedName>
</protein>
<name>A0A2K4ZGV9_9FIRM</name>